<evidence type="ECO:0000256" key="2">
    <source>
        <dbReference type="SAM" id="Phobius"/>
    </source>
</evidence>
<comment type="caution">
    <text evidence="3">The sequence shown here is derived from an EMBL/GenBank/DDBJ whole genome shotgun (WGS) entry which is preliminary data.</text>
</comment>
<feature type="compositionally biased region" description="Low complexity" evidence="1">
    <location>
        <begin position="48"/>
        <end position="65"/>
    </location>
</feature>
<accession>A0ABV6L3W1</accession>
<keyword evidence="2" id="KW-0472">Membrane</keyword>
<evidence type="ECO:0000313" key="3">
    <source>
        <dbReference type="EMBL" id="MFC0514140.1"/>
    </source>
</evidence>
<feature type="transmembrane region" description="Helical" evidence="2">
    <location>
        <begin position="15"/>
        <end position="35"/>
    </location>
</feature>
<evidence type="ECO:0000313" key="4">
    <source>
        <dbReference type="Proteomes" id="UP001589828"/>
    </source>
</evidence>
<gene>
    <name evidence="3" type="ORF">ACFFGT_08020</name>
</gene>
<evidence type="ECO:0000256" key="1">
    <source>
        <dbReference type="SAM" id="MobiDB-lite"/>
    </source>
</evidence>
<dbReference type="RefSeq" id="WP_377021994.1">
    <property type="nucleotide sequence ID" value="NZ_JBHLTS010000019.1"/>
</dbReference>
<keyword evidence="2" id="KW-1133">Transmembrane helix</keyword>
<dbReference type="EMBL" id="JBHLTS010000019">
    <property type="protein sequence ID" value="MFC0514140.1"/>
    <property type="molecule type" value="Genomic_DNA"/>
</dbReference>
<sequence>MKLEQSTKIQIIKNASLSLLLYILPIALMFATFAITGERPWEKKQHQQKQQTTVKTKTSNTQDND</sequence>
<name>A0ABV6L3W1_9SPHI</name>
<keyword evidence="4" id="KW-1185">Reference proteome</keyword>
<protein>
    <submittedName>
        <fullName evidence="3">Uncharacterized protein</fullName>
    </submittedName>
</protein>
<dbReference type="Proteomes" id="UP001589828">
    <property type="component" value="Unassembled WGS sequence"/>
</dbReference>
<keyword evidence="2" id="KW-0812">Transmembrane</keyword>
<organism evidence="3 4">
    <name type="scientific">Mucilaginibacter angelicae</name>
    <dbReference type="NCBI Taxonomy" id="869718"/>
    <lineage>
        <taxon>Bacteria</taxon>
        <taxon>Pseudomonadati</taxon>
        <taxon>Bacteroidota</taxon>
        <taxon>Sphingobacteriia</taxon>
        <taxon>Sphingobacteriales</taxon>
        <taxon>Sphingobacteriaceae</taxon>
        <taxon>Mucilaginibacter</taxon>
    </lineage>
</organism>
<reference evidence="3 4" key="1">
    <citation type="submission" date="2024-09" db="EMBL/GenBank/DDBJ databases">
        <authorList>
            <person name="Sun Q."/>
            <person name="Mori K."/>
        </authorList>
    </citation>
    <scope>NUCLEOTIDE SEQUENCE [LARGE SCALE GENOMIC DNA]</scope>
    <source>
        <strain evidence="3 4">NCAIM B.02415</strain>
    </source>
</reference>
<feature type="region of interest" description="Disordered" evidence="1">
    <location>
        <begin position="41"/>
        <end position="65"/>
    </location>
</feature>
<proteinExistence type="predicted"/>